<feature type="compositionally biased region" description="Low complexity" evidence="1">
    <location>
        <begin position="193"/>
        <end position="205"/>
    </location>
</feature>
<dbReference type="PANTHER" id="PTHR47843:SF5">
    <property type="entry name" value="BTB_POZ DOMAIN PROTEIN"/>
    <property type="match status" value="1"/>
</dbReference>
<feature type="region of interest" description="Disordered" evidence="1">
    <location>
        <begin position="152"/>
        <end position="234"/>
    </location>
</feature>
<dbReference type="AlphaFoldDB" id="A0A8H5AIE3"/>
<dbReference type="InterPro" id="IPR000210">
    <property type="entry name" value="BTB/POZ_dom"/>
</dbReference>
<accession>A0A8H5AIE3</accession>
<dbReference type="Gene3D" id="3.30.710.10">
    <property type="entry name" value="Potassium Channel Kv1.1, Chain A"/>
    <property type="match status" value="1"/>
</dbReference>
<dbReference type="SUPFAM" id="SSF54695">
    <property type="entry name" value="POZ domain"/>
    <property type="match status" value="1"/>
</dbReference>
<dbReference type="CDD" id="cd18186">
    <property type="entry name" value="BTB_POZ_ZBTB_KLHL-like"/>
    <property type="match status" value="1"/>
</dbReference>
<dbReference type="EMBL" id="JAAFOW010000528">
    <property type="protein sequence ID" value="KAF5265662.1"/>
    <property type="molecule type" value="Genomic_DNA"/>
</dbReference>
<name>A0A8H5AIE3_FUSOX</name>
<comment type="caution">
    <text evidence="3">The sequence shown here is derived from an EMBL/GenBank/DDBJ whole genome shotgun (WGS) entry which is preliminary data.</text>
</comment>
<evidence type="ECO:0000313" key="3">
    <source>
        <dbReference type="EMBL" id="KAF5265662.1"/>
    </source>
</evidence>
<dbReference type="InterPro" id="IPR011333">
    <property type="entry name" value="SKP1/BTB/POZ_sf"/>
</dbReference>
<sequence length="334" mass="36634">MALQSAQSKALVDLLKTGDYSDLVISCGKDQYRVHKVIICPRSDFLKAACDGEFKEAQTGTIDLLDDDPVAVRMMIEYLYHDTYPPPAGAGIHRDGAIDAYLSGTEYDDEKEKSKRELYGATFIGNKRIKTFTALPEDSIVGASQPVIWSFGAAATPPPPPPAVSQESRRGSGRRRRGRGSFRSTDSVSVQNPSQASHHQSSSTPSPSPFTSPAPSPTPPHPPRPSAPQRPIPPANLHLHAKVYVLGEKYGIQPLKDLALRKFESEAQFHLHIDDFLQGIREAYTSTVETDRPLRDAVVAILRSNKDLLKKDSVKEVLKETSLGFDLLMEFASG</sequence>
<feature type="compositionally biased region" description="Pro residues" evidence="1">
    <location>
        <begin position="206"/>
        <end position="234"/>
    </location>
</feature>
<evidence type="ECO:0000256" key="1">
    <source>
        <dbReference type="SAM" id="MobiDB-lite"/>
    </source>
</evidence>
<organism evidence="3 4">
    <name type="scientific">Fusarium oxysporum</name>
    <name type="common">Fusarium vascular wilt</name>
    <dbReference type="NCBI Taxonomy" id="5507"/>
    <lineage>
        <taxon>Eukaryota</taxon>
        <taxon>Fungi</taxon>
        <taxon>Dikarya</taxon>
        <taxon>Ascomycota</taxon>
        <taxon>Pezizomycotina</taxon>
        <taxon>Sordariomycetes</taxon>
        <taxon>Hypocreomycetidae</taxon>
        <taxon>Hypocreales</taxon>
        <taxon>Nectriaceae</taxon>
        <taxon>Fusarium</taxon>
        <taxon>Fusarium oxysporum species complex</taxon>
    </lineage>
</organism>
<dbReference type="Proteomes" id="UP000558688">
    <property type="component" value="Unassembled WGS sequence"/>
</dbReference>
<evidence type="ECO:0000259" key="2">
    <source>
        <dbReference type="PROSITE" id="PS50097"/>
    </source>
</evidence>
<dbReference type="Pfam" id="PF00651">
    <property type="entry name" value="BTB"/>
    <property type="match status" value="1"/>
</dbReference>
<feature type="compositionally biased region" description="Basic residues" evidence="1">
    <location>
        <begin position="171"/>
        <end position="180"/>
    </location>
</feature>
<feature type="domain" description="BTB" evidence="2">
    <location>
        <begin position="21"/>
        <end position="88"/>
    </location>
</feature>
<dbReference type="PROSITE" id="PS50097">
    <property type="entry name" value="BTB"/>
    <property type="match status" value="1"/>
</dbReference>
<proteinExistence type="predicted"/>
<gene>
    <name evidence="3" type="ORF">FOXYS1_3511</name>
</gene>
<evidence type="ECO:0000313" key="4">
    <source>
        <dbReference type="Proteomes" id="UP000558688"/>
    </source>
</evidence>
<reference evidence="3" key="1">
    <citation type="submission" date="2020-02" db="EMBL/GenBank/DDBJ databases">
        <title>Identification and distribution of gene clusters putatively required for synthesis of sphingolipid metabolism inhibitors in phylogenetically diverse species of the filamentous fungus Fusarium.</title>
        <authorList>
            <person name="Kim H.-S."/>
            <person name="Busman M."/>
            <person name="Brown D.W."/>
            <person name="Divon H."/>
            <person name="Uhlig S."/>
            <person name="Proctor R.H."/>
        </authorList>
    </citation>
    <scope>NUCLEOTIDE SEQUENCE [LARGE SCALE GENOMIC DNA]</scope>
    <source>
        <strain evidence="3">NRRL 39464</strain>
    </source>
</reference>
<dbReference type="PANTHER" id="PTHR47843">
    <property type="entry name" value="BTB DOMAIN-CONTAINING PROTEIN-RELATED"/>
    <property type="match status" value="1"/>
</dbReference>
<protein>
    <recommendedName>
        <fullName evidence="2">BTB domain-containing protein</fullName>
    </recommendedName>
</protein>